<reference evidence="10" key="1">
    <citation type="submission" date="2017-02" db="UniProtKB">
        <authorList>
            <consortium name="WormBaseParasite"/>
        </authorList>
    </citation>
    <scope>IDENTIFICATION</scope>
</reference>
<comment type="subcellular location">
    <subcellularLocation>
        <location evidence="1">Cytoplasm</location>
        <location evidence="1">Cytoskeleton</location>
    </subcellularLocation>
</comment>
<feature type="domain" description="Kinesin motor" evidence="7">
    <location>
        <begin position="61"/>
        <end position="368"/>
    </location>
</feature>
<dbReference type="InterPro" id="IPR027417">
    <property type="entry name" value="P-loop_NTPase"/>
</dbReference>
<protein>
    <recommendedName>
        <fullName evidence="6">Kinesin-like protein</fullName>
    </recommendedName>
</protein>
<dbReference type="OrthoDB" id="3176171at2759"/>
<dbReference type="PANTHER" id="PTHR47972">
    <property type="entry name" value="KINESIN-LIKE PROTEIN KLP-3"/>
    <property type="match status" value="1"/>
</dbReference>
<dbReference type="EMBL" id="UXUI01008221">
    <property type="protein sequence ID" value="VDD90877.1"/>
    <property type="molecule type" value="Genomic_DNA"/>
</dbReference>
<reference evidence="8 9" key="2">
    <citation type="submission" date="2018-10" db="EMBL/GenBank/DDBJ databases">
        <authorList>
            <consortium name="Pathogen Informatics"/>
        </authorList>
    </citation>
    <scope>NUCLEOTIDE SEQUENCE [LARGE SCALE GENOMIC DNA]</scope>
</reference>
<dbReference type="InterPro" id="IPR001752">
    <property type="entry name" value="Kinesin_motor_dom"/>
</dbReference>
<dbReference type="GO" id="GO:0003777">
    <property type="term" value="F:microtubule motor activity"/>
    <property type="evidence" value="ECO:0007669"/>
    <property type="project" value="InterPro"/>
</dbReference>
<dbReference type="STRING" id="51028.A0A0N4V6W8"/>
<name>A0A0N4V6W8_ENTVE</name>
<dbReference type="PANTHER" id="PTHR47972:SF28">
    <property type="entry name" value="KINESIN-LIKE PROTEIN KLP-3"/>
    <property type="match status" value="1"/>
</dbReference>
<dbReference type="PROSITE" id="PS00411">
    <property type="entry name" value="KINESIN_MOTOR_1"/>
    <property type="match status" value="1"/>
</dbReference>
<evidence type="ECO:0000256" key="4">
    <source>
        <dbReference type="ARBA" id="ARBA00023212"/>
    </source>
</evidence>
<feature type="binding site" evidence="5">
    <location>
        <begin position="141"/>
        <end position="148"/>
    </location>
    <ligand>
        <name>ATP</name>
        <dbReference type="ChEBI" id="CHEBI:30616"/>
    </ligand>
</feature>
<evidence type="ECO:0000256" key="5">
    <source>
        <dbReference type="PROSITE-ProRule" id="PRU00283"/>
    </source>
</evidence>
<evidence type="ECO:0000256" key="3">
    <source>
        <dbReference type="ARBA" id="ARBA00022840"/>
    </source>
</evidence>
<keyword evidence="6" id="KW-0493">Microtubule</keyword>
<organism evidence="10">
    <name type="scientific">Enterobius vermicularis</name>
    <name type="common">Human pinworm</name>
    <dbReference type="NCBI Taxonomy" id="51028"/>
    <lineage>
        <taxon>Eukaryota</taxon>
        <taxon>Metazoa</taxon>
        <taxon>Ecdysozoa</taxon>
        <taxon>Nematoda</taxon>
        <taxon>Chromadorea</taxon>
        <taxon>Rhabditida</taxon>
        <taxon>Spirurina</taxon>
        <taxon>Oxyuridomorpha</taxon>
        <taxon>Oxyuroidea</taxon>
        <taxon>Oxyuridae</taxon>
        <taxon>Enterobius</taxon>
    </lineage>
</organism>
<dbReference type="SMART" id="SM00129">
    <property type="entry name" value="KISc"/>
    <property type="match status" value="1"/>
</dbReference>
<dbReference type="GO" id="GO:0005874">
    <property type="term" value="C:microtubule"/>
    <property type="evidence" value="ECO:0007669"/>
    <property type="project" value="UniProtKB-KW"/>
</dbReference>
<evidence type="ECO:0000313" key="9">
    <source>
        <dbReference type="Proteomes" id="UP000274131"/>
    </source>
</evidence>
<keyword evidence="5 6" id="KW-0505">Motor protein</keyword>
<accession>A0A0N4V6W8</accession>
<dbReference type="InterPro" id="IPR027640">
    <property type="entry name" value="Kinesin-like_fam"/>
</dbReference>
<dbReference type="Pfam" id="PF00225">
    <property type="entry name" value="Kinesin"/>
    <property type="match status" value="1"/>
</dbReference>
<dbReference type="InterPro" id="IPR019821">
    <property type="entry name" value="Kinesin_motor_CS"/>
</dbReference>
<dbReference type="GO" id="GO:0005524">
    <property type="term" value="F:ATP binding"/>
    <property type="evidence" value="ECO:0007669"/>
    <property type="project" value="UniProtKB-UniRule"/>
</dbReference>
<dbReference type="GO" id="GO:0007018">
    <property type="term" value="P:microtubule-based movement"/>
    <property type="evidence" value="ECO:0007669"/>
    <property type="project" value="InterPro"/>
</dbReference>
<evidence type="ECO:0000313" key="8">
    <source>
        <dbReference type="EMBL" id="VDD90877.1"/>
    </source>
</evidence>
<keyword evidence="3 5" id="KW-0067">ATP-binding</keyword>
<keyword evidence="2 5" id="KW-0547">Nucleotide-binding</keyword>
<evidence type="ECO:0000256" key="2">
    <source>
        <dbReference type="ARBA" id="ARBA00022741"/>
    </source>
</evidence>
<keyword evidence="4" id="KW-0963">Cytoplasm</keyword>
<keyword evidence="9" id="KW-1185">Reference proteome</keyword>
<dbReference type="SUPFAM" id="SSF52540">
    <property type="entry name" value="P-loop containing nucleoside triphosphate hydrolases"/>
    <property type="match status" value="1"/>
</dbReference>
<proteinExistence type="inferred from homology"/>
<evidence type="ECO:0000313" key="10">
    <source>
        <dbReference type="WBParaSite" id="EVEC_0000601701-mRNA-1"/>
    </source>
</evidence>
<dbReference type="InterPro" id="IPR036961">
    <property type="entry name" value="Kinesin_motor_dom_sf"/>
</dbReference>
<dbReference type="GO" id="GO:0008017">
    <property type="term" value="F:microtubule binding"/>
    <property type="evidence" value="ECO:0007669"/>
    <property type="project" value="InterPro"/>
</dbReference>
<dbReference type="WBParaSite" id="EVEC_0000601701-mRNA-1">
    <property type="protein sequence ID" value="EVEC_0000601701-mRNA-1"/>
    <property type="gene ID" value="EVEC_0000601701"/>
</dbReference>
<dbReference type="Proteomes" id="UP000274131">
    <property type="component" value="Unassembled WGS sequence"/>
</dbReference>
<evidence type="ECO:0000259" key="7">
    <source>
        <dbReference type="PROSITE" id="PS50067"/>
    </source>
</evidence>
<sequence length="412" mass="46004">MVKLKNLANDTNQSLNEQMNYSKKVFETLLKNIVMQFNARYQKEVETRRRLHNRLIELLGNIRVFCRIRPLNINEKNQRKLIRSDPVDSGIVIAQTSSGEKKFTCDKVFGECSTQSDLFDEVGPIITSCMDGYNVCIFAYGHTGSGKTYTMEGPDCDPGINLRSLKQLFKCTAERDECDWKISISALEIYNEKIRDLLSKSKESLCIRVQSSGALDIPGLTSIEVHDVAGVNKVTAMTELNDHSSRSHAIVRVTVYSVNRTTKATRQGRLNLVDLAGSERVYQSGATGQQLKEAQSINKSLSELGNVVNALRQRYQHIPFRNCQLTRLLEDCLNGDSKTLMIVQIAPGSANLQDSLSSLNFAEKVGRIQTSAVATTMHGHTVLPSKTVKATDAEHLECHSTMIYHNDEKLGV</sequence>
<dbReference type="AlphaFoldDB" id="A0A0N4V6W8"/>
<evidence type="ECO:0000256" key="1">
    <source>
        <dbReference type="ARBA" id="ARBA00004245"/>
    </source>
</evidence>
<keyword evidence="4" id="KW-0206">Cytoskeleton</keyword>
<gene>
    <name evidence="8" type="ORF">EVEC_LOCUS5628</name>
</gene>
<comment type="similarity">
    <text evidence="5 6">Belongs to the TRAFAC class myosin-kinesin ATPase superfamily. Kinesin family.</text>
</comment>
<dbReference type="PRINTS" id="PR00380">
    <property type="entry name" value="KINESINHEAVY"/>
</dbReference>
<dbReference type="PROSITE" id="PS50067">
    <property type="entry name" value="KINESIN_MOTOR_2"/>
    <property type="match status" value="1"/>
</dbReference>
<evidence type="ECO:0000256" key="6">
    <source>
        <dbReference type="RuleBase" id="RU000394"/>
    </source>
</evidence>
<dbReference type="Gene3D" id="3.40.850.10">
    <property type="entry name" value="Kinesin motor domain"/>
    <property type="match status" value="1"/>
</dbReference>